<gene>
    <name evidence="1" type="ORF">SAMN04488055_5464</name>
</gene>
<organism evidence="1 2">
    <name type="scientific">Chitinophaga niabensis</name>
    <dbReference type="NCBI Taxonomy" id="536979"/>
    <lineage>
        <taxon>Bacteria</taxon>
        <taxon>Pseudomonadati</taxon>
        <taxon>Bacteroidota</taxon>
        <taxon>Chitinophagia</taxon>
        <taxon>Chitinophagales</taxon>
        <taxon>Chitinophagaceae</taxon>
        <taxon>Chitinophaga</taxon>
    </lineage>
</organism>
<name>A0A1N6KAY5_9BACT</name>
<protein>
    <submittedName>
        <fullName evidence="1">Uncharacterized protein</fullName>
    </submittedName>
</protein>
<accession>A0A1N6KAY5</accession>
<sequence>MVELEEISPYGIYYLDKKPIQLLEEHFRGNILQLAESLVPVPIDPIQLWRLNFHHQPNTGACSKIWKECKVIITPAKHGWTIQFPGIPNAGQIFYIHQVQRLWYAHFQEHLWLPKKTKPTPPKSLIVEPVVISEKIIHRNRTYMNHTTIHPEDQPYYLSWDSRLLLRSSDFAIWRVSEKSPLFSHAGRNWGLSLLHGRAVEEDRIHAGKWLRAFLSS</sequence>
<dbReference type="EMBL" id="FSRA01000002">
    <property type="protein sequence ID" value="SIO53705.1"/>
    <property type="molecule type" value="Genomic_DNA"/>
</dbReference>
<proteinExistence type="predicted"/>
<evidence type="ECO:0000313" key="1">
    <source>
        <dbReference type="EMBL" id="SIO53705.1"/>
    </source>
</evidence>
<reference evidence="2" key="1">
    <citation type="submission" date="2016-11" db="EMBL/GenBank/DDBJ databases">
        <authorList>
            <person name="Varghese N."/>
            <person name="Submissions S."/>
        </authorList>
    </citation>
    <scope>NUCLEOTIDE SEQUENCE [LARGE SCALE GENOMIC DNA]</scope>
    <source>
        <strain evidence="2">DSM 24787</strain>
    </source>
</reference>
<dbReference type="Proteomes" id="UP000185003">
    <property type="component" value="Unassembled WGS sequence"/>
</dbReference>
<keyword evidence="2" id="KW-1185">Reference proteome</keyword>
<dbReference type="AlphaFoldDB" id="A0A1N6KAY5"/>
<evidence type="ECO:0000313" key="2">
    <source>
        <dbReference type="Proteomes" id="UP000185003"/>
    </source>
</evidence>